<keyword evidence="3" id="KW-0411">Iron-sulfur</keyword>
<accession>A0A6V8NJC4</accession>
<dbReference type="EMBL" id="BLRU01000421">
    <property type="protein sequence ID" value="GFP20422.1"/>
    <property type="molecule type" value="Genomic_DNA"/>
</dbReference>
<dbReference type="Pfam" id="PF00037">
    <property type="entry name" value="Fer4"/>
    <property type="match status" value="1"/>
</dbReference>
<dbReference type="InterPro" id="IPR017900">
    <property type="entry name" value="4Fe4S_Fe_S_CS"/>
</dbReference>
<evidence type="ECO:0000256" key="2">
    <source>
        <dbReference type="ARBA" id="ARBA00023004"/>
    </source>
</evidence>
<evidence type="ECO:0000256" key="1">
    <source>
        <dbReference type="ARBA" id="ARBA00022723"/>
    </source>
</evidence>
<feature type="non-terminal residue" evidence="5">
    <location>
        <position position="1"/>
    </location>
</feature>
<dbReference type="GO" id="GO:0046872">
    <property type="term" value="F:metal ion binding"/>
    <property type="evidence" value="ECO:0007669"/>
    <property type="project" value="UniProtKB-KW"/>
</dbReference>
<dbReference type="InterPro" id="IPR017896">
    <property type="entry name" value="4Fe4S_Fe-S-bd"/>
</dbReference>
<gene>
    <name evidence="5" type="ORF">HKBW3S03_01924</name>
</gene>
<proteinExistence type="predicted"/>
<keyword evidence="1" id="KW-0479">Metal-binding</keyword>
<dbReference type="Proteomes" id="UP000574717">
    <property type="component" value="Unassembled WGS sequence"/>
</dbReference>
<reference evidence="5 6" key="1">
    <citation type="journal article" date="2020" name="Front. Microbiol.">
        <title>Single-cell genomics of novel Actinobacteria with the Wood-Ljungdahl pathway discovered in a serpentinizing system.</title>
        <authorList>
            <person name="Merino N."/>
            <person name="Kawai M."/>
            <person name="Boyd E.S."/>
            <person name="Colman D.R."/>
            <person name="McGlynn S.E."/>
            <person name="Nealson K.H."/>
            <person name="Kurokawa K."/>
            <person name="Hongoh Y."/>
        </authorList>
    </citation>
    <scope>NUCLEOTIDE SEQUENCE [LARGE SCALE GENOMIC DNA]</scope>
    <source>
        <strain evidence="5 6">S03</strain>
    </source>
</reference>
<dbReference type="PROSITE" id="PS51379">
    <property type="entry name" value="4FE4S_FER_2"/>
    <property type="match status" value="1"/>
</dbReference>
<sequence length="161" mass="18605">HFILDKPISIDFIERFKPFGRIQEFSDHMGAGFIVKDVATEEELFMLKRVNDISILEKESRVNPSWKLGREFICVDILTSKNSRYLLQSIERQMRKFQACVLCGACVGICPTDAIAINPHFKISELRCSHCGRCLNTRFLRDSCKDNTYTQLLGVLFCMHH</sequence>
<organism evidence="5 6">
    <name type="scientific">Candidatus Hakubella thermalkaliphila</name>
    <dbReference type="NCBI Taxonomy" id="2754717"/>
    <lineage>
        <taxon>Bacteria</taxon>
        <taxon>Bacillati</taxon>
        <taxon>Actinomycetota</taxon>
        <taxon>Actinomycetota incertae sedis</taxon>
        <taxon>Candidatus Hakubellales</taxon>
        <taxon>Candidatus Hakubellaceae</taxon>
        <taxon>Candidatus Hakubella</taxon>
    </lineage>
</organism>
<dbReference type="SUPFAM" id="SSF54862">
    <property type="entry name" value="4Fe-4S ferredoxins"/>
    <property type="match status" value="1"/>
</dbReference>
<dbReference type="GO" id="GO:0051536">
    <property type="term" value="F:iron-sulfur cluster binding"/>
    <property type="evidence" value="ECO:0007669"/>
    <property type="project" value="UniProtKB-KW"/>
</dbReference>
<protein>
    <recommendedName>
        <fullName evidence="4">4Fe-4S ferredoxin-type domain-containing protein</fullName>
    </recommendedName>
</protein>
<dbReference type="Gene3D" id="3.30.70.20">
    <property type="match status" value="1"/>
</dbReference>
<evidence type="ECO:0000259" key="4">
    <source>
        <dbReference type="PROSITE" id="PS51379"/>
    </source>
</evidence>
<evidence type="ECO:0000256" key="3">
    <source>
        <dbReference type="ARBA" id="ARBA00023014"/>
    </source>
</evidence>
<keyword evidence="2" id="KW-0408">Iron</keyword>
<evidence type="ECO:0000313" key="5">
    <source>
        <dbReference type="EMBL" id="GFP20422.1"/>
    </source>
</evidence>
<dbReference type="AlphaFoldDB" id="A0A6V8NJC4"/>
<name>A0A6V8NJC4_9ACTN</name>
<evidence type="ECO:0000313" key="6">
    <source>
        <dbReference type="Proteomes" id="UP000574717"/>
    </source>
</evidence>
<dbReference type="PROSITE" id="PS00198">
    <property type="entry name" value="4FE4S_FER_1"/>
    <property type="match status" value="1"/>
</dbReference>
<feature type="domain" description="4Fe-4S ferredoxin-type" evidence="4">
    <location>
        <begin position="91"/>
        <end position="120"/>
    </location>
</feature>
<comment type="caution">
    <text evidence="5">The sequence shown here is derived from an EMBL/GenBank/DDBJ whole genome shotgun (WGS) entry which is preliminary data.</text>
</comment>
<dbReference type="RefSeq" id="WP_219853585.1">
    <property type="nucleotide sequence ID" value="NZ_BLRU01000421.1"/>
</dbReference>